<name>A0A5C7BDM1_SERMA</name>
<dbReference type="AlphaFoldDB" id="A0A5C7BDM1"/>
<dbReference type="RefSeq" id="WP_147882453.1">
    <property type="nucleotide sequence ID" value="NZ_VOUQ01000072.1"/>
</dbReference>
<organism evidence="1 2">
    <name type="scientific">Serratia marcescens</name>
    <dbReference type="NCBI Taxonomy" id="615"/>
    <lineage>
        <taxon>Bacteria</taxon>
        <taxon>Pseudomonadati</taxon>
        <taxon>Pseudomonadota</taxon>
        <taxon>Gammaproteobacteria</taxon>
        <taxon>Enterobacterales</taxon>
        <taxon>Yersiniaceae</taxon>
        <taxon>Serratia</taxon>
    </lineage>
</organism>
<protein>
    <submittedName>
        <fullName evidence="1">Uncharacterized protein</fullName>
    </submittedName>
</protein>
<evidence type="ECO:0000313" key="1">
    <source>
        <dbReference type="EMBL" id="TXE21697.1"/>
    </source>
</evidence>
<sequence length="392" mass="44838">MPVYHLSTRIKSNVAACNILYDFLVYRVDSKRNKIIIIDVKQQPLQSNYETRDHMTQNITDDLSTIFIMEVTIYRKTMLKTLCMTPTPFTRMYTLGELASGNAWSPVKRENPCYFETQGTPRPENQGGHTQQVQITIPSRPFIAKEYPIGDVRDPFEKNKIETQINRRYNWQDYPNQGGASTCGPAAFFYCLQKDRPDVYAQAARDLWKYGKTKIGHLEIVPGDGCKHPSGDFYDNYGAIILGVDWMTLVGLRDSENAVLNFDTLDSPVAGITLWDTLSSWFERAGYEKTFSNVGITQAGVQGIRELNEYVKKGYRVITLINDGLLEGSQSERMTVPTHWIVWNGPVIQCSDNEIYLDFFSWGRVNGRIKEGKSLDFFINRFFGGMVFKPLK</sequence>
<reference evidence="1 2" key="1">
    <citation type="submission" date="2019-07" db="EMBL/GenBank/DDBJ databases">
        <title>Serratia strains were isolated from fresh produce.</title>
        <authorList>
            <person name="Cho G.-S."/>
            <person name="Stein M."/>
            <person name="Lee W."/>
            <person name="Suh S.H."/>
            <person name="Franz C.M.A.P."/>
        </authorList>
    </citation>
    <scope>NUCLEOTIDE SEQUENCE [LARGE SCALE GENOMIC DNA]</scope>
    <source>
        <strain evidence="1 2">S16</strain>
    </source>
</reference>
<dbReference type="EMBL" id="VOUQ01000072">
    <property type="protein sequence ID" value="TXE21697.1"/>
    <property type="molecule type" value="Genomic_DNA"/>
</dbReference>
<dbReference type="Proteomes" id="UP000321126">
    <property type="component" value="Unassembled WGS sequence"/>
</dbReference>
<proteinExistence type="predicted"/>
<comment type="caution">
    <text evidence="1">The sequence shown here is derived from an EMBL/GenBank/DDBJ whole genome shotgun (WGS) entry which is preliminary data.</text>
</comment>
<gene>
    <name evidence="1" type="ORF">FOT62_27660</name>
</gene>
<accession>A0A5C7BDM1</accession>
<evidence type="ECO:0000313" key="2">
    <source>
        <dbReference type="Proteomes" id="UP000321126"/>
    </source>
</evidence>